<name>A0A409XAV1_PSICY</name>
<dbReference type="InParanoid" id="A0A409XAV1"/>
<gene>
    <name evidence="1" type="ORF">CVT25_001252</name>
</gene>
<protein>
    <recommendedName>
        <fullName evidence="3">F-box domain-containing protein</fullName>
    </recommendedName>
</protein>
<reference evidence="1 2" key="1">
    <citation type="journal article" date="2018" name="Evol. Lett.">
        <title>Horizontal gene cluster transfer increased hallucinogenic mushroom diversity.</title>
        <authorList>
            <person name="Reynolds H.T."/>
            <person name="Vijayakumar V."/>
            <person name="Gluck-Thaler E."/>
            <person name="Korotkin H.B."/>
            <person name="Matheny P.B."/>
            <person name="Slot J.C."/>
        </authorList>
    </citation>
    <scope>NUCLEOTIDE SEQUENCE [LARGE SCALE GENOMIC DNA]</scope>
    <source>
        <strain evidence="1 2">2631</strain>
    </source>
</reference>
<evidence type="ECO:0008006" key="3">
    <source>
        <dbReference type="Google" id="ProtNLM"/>
    </source>
</evidence>
<dbReference type="AlphaFoldDB" id="A0A409XAV1"/>
<dbReference type="Proteomes" id="UP000283269">
    <property type="component" value="Unassembled WGS sequence"/>
</dbReference>
<sequence>MDFRIEQKGIAQTLTYDVLAYIFLMCLPVDPLDRRQPDVTQAPMLLCHICTEWRSVALSTPSIWTSLYYVSVQKPEPLAILDKSDIDFLRWWRRNVGLLNPSLRLISTETYVSTMENLVSEEADAHANQFMIQFLTSARYLQLDVHYCTALRHILGDQVFTSPVLESLVLWTNADNRETWLRRTSITALGDIPIFQDQIVRRLFLQDFDVNVPTQEIKYLMKWSHITHLFMYVRIELVGWFALVRECINLVSGTFSVNIGGNINMTIEPAITTLPQMRHLNLHLHTFSFIPILILHELHLPSLTALSLRSGPGISVEDLHLTLRSTPALKELHVGPLRDWGMVNYAYVVGDLEAFIGVPLRDVVPELEFIHFAGREQPTTIYTQPEVFKAVLGGPWLQLGIPGNCIKHIELSNEMCNPDNREGLEVLVEDLKSDMHNVGIRLSVRPNDGPVMFDLWGRKFPSFTDNFNDTRFYEQL</sequence>
<proteinExistence type="predicted"/>
<dbReference type="OrthoDB" id="2269034at2759"/>
<comment type="caution">
    <text evidence="1">The sequence shown here is derived from an EMBL/GenBank/DDBJ whole genome shotgun (WGS) entry which is preliminary data.</text>
</comment>
<organism evidence="1 2">
    <name type="scientific">Psilocybe cyanescens</name>
    <dbReference type="NCBI Taxonomy" id="93625"/>
    <lineage>
        <taxon>Eukaryota</taxon>
        <taxon>Fungi</taxon>
        <taxon>Dikarya</taxon>
        <taxon>Basidiomycota</taxon>
        <taxon>Agaricomycotina</taxon>
        <taxon>Agaricomycetes</taxon>
        <taxon>Agaricomycetidae</taxon>
        <taxon>Agaricales</taxon>
        <taxon>Agaricineae</taxon>
        <taxon>Strophariaceae</taxon>
        <taxon>Psilocybe</taxon>
    </lineage>
</organism>
<evidence type="ECO:0000313" key="2">
    <source>
        <dbReference type="Proteomes" id="UP000283269"/>
    </source>
</evidence>
<dbReference type="EMBL" id="NHYD01002186">
    <property type="protein sequence ID" value="PPQ87909.1"/>
    <property type="molecule type" value="Genomic_DNA"/>
</dbReference>
<dbReference type="SUPFAM" id="SSF52058">
    <property type="entry name" value="L domain-like"/>
    <property type="match status" value="1"/>
</dbReference>
<evidence type="ECO:0000313" key="1">
    <source>
        <dbReference type="EMBL" id="PPQ87909.1"/>
    </source>
</evidence>
<accession>A0A409XAV1</accession>
<keyword evidence="2" id="KW-1185">Reference proteome</keyword>